<evidence type="ECO:0000313" key="2">
    <source>
        <dbReference type="EMBL" id="VDK18963.1"/>
    </source>
</evidence>
<evidence type="ECO:0000313" key="4">
    <source>
        <dbReference type="WBParaSite" id="ASIM_0000173801-mRNA-1"/>
    </source>
</evidence>
<keyword evidence="1" id="KW-0472">Membrane</keyword>
<dbReference type="AlphaFoldDB" id="A0A0M3J2I0"/>
<organism evidence="4">
    <name type="scientific">Anisakis simplex</name>
    <name type="common">Herring worm</name>
    <dbReference type="NCBI Taxonomy" id="6269"/>
    <lineage>
        <taxon>Eukaryota</taxon>
        <taxon>Metazoa</taxon>
        <taxon>Ecdysozoa</taxon>
        <taxon>Nematoda</taxon>
        <taxon>Chromadorea</taxon>
        <taxon>Rhabditida</taxon>
        <taxon>Spirurina</taxon>
        <taxon>Ascaridomorpha</taxon>
        <taxon>Ascaridoidea</taxon>
        <taxon>Anisakidae</taxon>
        <taxon>Anisakis</taxon>
        <taxon>Anisakis simplex complex</taxon>
    </lineage>
</organism>
<keyword evidence="1" id="KW-1133">Transmembrane helix</keyword>
<evidence type="ECO:0000256" key="1">
    <source>
        <dbReference type="SAM" id="Phobius"/>
    </source>
</evidence>
<accession>A0A0M3J2I0</accession>
<gene>
    <name evidence="2" type="ORF">ASIM_LOCUS1611</name>
</gene>
<sequence length="287" mass="33764">MTQSRKSYIKRSTAERTLRFLFRRRPCMIVALLEVLLMGILIVVLMWMMIIYDNDTRKIALLEKVVAMSKSDEVDEFGKKSDFWRCQYDVSKDRNTSAYNFELCKISSERSPQKFAFINEWPNDSSCTGRMKSVPCQTYRSSEMLRADELAPYQELPRSCMGVNGIAMPYALVNVNRGRLVRRISLKNLIKFKGRIALSSDLFMRCPNCRVNSQYHRIKRKETRQVTKEVIVDTRTRVNETRNQTVEYCARLLRTFVKGWPDLVMSCDMQEESEIDIDRKVYCPYKK</sequence>
<dbReference type="Proteomes" id="UP000267096">
    <property type="component" value="Unassembled WGS sequence"/>
</dbReference>
<reference evidence="4" key="1">
    <citation type="submission" date="2017-02" db="UniProtKB">
        <authorList>
            <consortium name="WormBaseParasite"/>
        </authorList>
    </citation>
    <scope>IDENTIFICATION</scope>
</reference>
<evidence type="ECO:0000313" key="3">
    <source>
        <dbReference type="Proteomes" id="UP000267096"/>
    </source>
</evidence>
<proteinExistence type="predicted"/>
<keyword evidence="3" id="KW-1185">Reference proteome</keyword>
<feature type="transmembrane region" description="Helical" evidence="1">
    <location>
        <begin position="29"/>
        <end position="52"/>
    </location>
</feature>
<name>A0A0M3J2I0_ANISI</name>
<dbReference type="OrthoDB" id="5804890at2759"/>
<protein>
    <submittedName>
        <fullName evidence="2 4">Uncharacterized protein</fullName>
    </submittedName>
</protein>
<dbReference type="EMBL" id="UYRR01001805">
    <property type="protein sequence ID" value="VDK18963.1"/>
    <property type="molecule type" value="Genomic_DNA"/>
</dbReference>
<keyword evidence="1" id="KW-0812">Transmembrane</keyword>
<reference evidence="2 3" key="2">
    <citation type="submission" date="2018-11" db="EMBL/GenBank/DDBJ databases">
        <authorList>
            <consortium name="Pathogen Informatics"/>
        </authorList>
    </citation>
    <scope>NUCLEOTIDE SEQUENCE [LARGE SCALE GENOMIC DNA]</scope>
</reference>
<dbReference type="WBParaSite" id="ASIM_0000173801-mRNA-1">
    <property type="protein sequence ID" value="ASIM_0000173801-mRNA-1"/>
    <property type="gene ID" value="ASIM_0000173801"/>
</dbReference>